<dbReference type="PROSITE" id="PS51707">
    <property type="entry name" value="CYTH"/>
    <property type="match status" value="1"/>
</dbReference>
<dbReference type="EMBL" id="CP001650">
    <property type="protein sequence ID" value="ADF50645.1"/>
    <property type="molecule type" value="Genomic_DNA"/>
</dbReference>
<dbReference type="Proteomes" id="UP000001654">
    <property type="component" value="Chromosome"/>
</dbReference>
<dbReference type="eggNOG" id="COG2954">
    <property type="taxonomic scope" value="Bacteria"/>
</dbReference>
<evidence type="ECO:0000313" key="3">
    <source>
        <dbReference type="Proteomes" id="UP000001654"/>
    </source>
</evidence>
<feature type="domain" description="CYTH" evidence="1">
    <location>
        <begin position="1"/>
        <end position="149"/>
    </location>
</feature>
<proteinExistence type="predicted"/>
<protein>
    <recommendedName>
        <fullName evidence="1">CYTH domain-containing protein</fullName>
    </recommendedName>
</protein>
<accession>D5BDQ4</accession>
<dbReference type="STRING" id="655815.ZPR_0285"/>
<gene>
    <name evidence="2" type="ordered locus">ZPR_0285</name>
</gene>
<reference evidence="2 3" key="1">
    <citation type="journal article" date="2010" name="BMC Genomics">
        <title>The complete genome of Zunongwangia profunda SM-A87 reveals its adaptation to the deep-sea environment and ecological role in sedimentary organic nitrogen degradation.</title>
        <authorList>
            <person name="Qin Q.L."/>
            <person name="Zhang X.Y."/>
            <person name="Wang X.M."/>
            <person name="Liu G.M."/>
            <person name="Chen X.L."/>
            <person name="Xie B.B."/>
            <person name="Dang H.Y."/>
            <person name="Zhou B.C."/>
            <person name="Yu J."/>
            <person name="Zhang Y.Z."/>
        </authorList>
    </citation>
    <scope>NUCLEOTIDE SEQUENCE [LARGE SCALE GENOMIC DNA]</scope>
    <source>
        <strain evidence="3">DSM 18752 / CCTCC AB 206139 / SM-A87</strain>
    </source>
</reference>
<dbReference type="RefSeq" id="WP_013069798.1">
    <property type="nucleotide sequence ID" value="NC_014041.1"/>
</dbReference>
<dbReference type="SMART" id="SM01118">
    <property type="entry name" value="CYTH"/>
    <property type="match status" value="1"/>
</dbReference>
<dbReference type="AlphaFoldDB" id="D5BDQ4"/>
<dbReference type="InterPro" id="IPR033469">
    <property type="entry name" value="CYTH-like_dom_sf"/>
</dbReference>
<dbReference type="CDD" id="cd07891">
    <property type="entry name" value="CYTH-like_CthTTM-like_1"/>
    <property type="match status" value="1"/>
</dbReference>
<dbReference type="PANTHER" id="PTHR40114:SF1">
    <property type="entry name" value="SLR0698 PROTEIN"/>
    <property type="match status" value="1"/>
</dbReference>
<dbReference type="InterPro" id="IPR012042">
    <property type="entry name" value="NeuTTM/CthTTM-like"/>
</dbReference>
<name>D5BDQ4_ZUNPS</name>
<dbReference type="Pfam" id="PF01928">
    <property type="entry name" value="CYTH"/>
    <property type="match status" value="1"/>
</dbReference>
<evidence type="ECO:0000313" key="2">
    <source>
        <dbReference type="EMBL" id="ADF50645.1"/>
    </source>
</evidence>
<organism evidence="2 3">
    <name type="scientific">Zunongwangia profunda (strain DSM 18752 / CCTCC AB 206139 / SM-A87)</name>
    <name type="common">Wangia profunda</name>
    <dbReference type="NCBI Taxonomy" id="655815"/>
    <lineage>
        <taxon>Bacteria</taxon>
        <taxon>Pseudomonadati</taxon>
        <taxon>Bacteroidota</taxon>
        <taxon>Flavobacteriia</taxon>
        <taxon>Flavobacteriales</taxon>
        <taxon>Flavobacteriaceae</taxon>
        <taxon>Zunongwangia</taxon>
    </lineage>
</organism>
<evidence type="ECO:0000259" key="1">
    <source>
        <dbReference type="PROSITE" id="PS51707"/>
    </source>
</evidence>
<dbReference type="PIRSF" id="PIRSF016487">
    <property type="entry name" value="CYTH_UCP016487"/>
    <property type="match status" value="1"/>
</dbReference>
<dbReference type="KEGG" id="zpr:ZPR_0285"/>
<dbReference type="OrthoDB" id="9805588at2"/>
<dbReference type="InterPro" id="IPR023577">
    <property type="entry name" value="CYTH_domain"/>
</dbReference>
<dbReference type="Gene3D" id="2.40.320.10">
    <property type="entry name" value="Hypothetical Protein Pfu-838710-001"/>
    <property type="match status" value="1"/>
</dbReference>
<dbReference type="HOGENOM" id="CLU_109545_1_0_10"/>
<dbReference type="SUPFAM" id="SSF55154">
    <property type="entry name" value="CYTH-like phosphatases"/>
    <property type="match status" value="1"/>
</dbReference>
<dbReference type="PANTHER" id="PTHR40114">
    <property type="entry name" value="SLR0698 PROTEIN"/>
    <property type="match status" value="1"/>
</dbReference>
<keyword evidence="3" id="KW-1185">Reference proteome</keyword>
<sequence length="155" mass="18093">MVEIERKFLVKNEDFKAEFYQKNRITQGFLNTDPLRTVRIRIKDETAFLTVKGKNNEAGLSRFEWEKEIDKTEAEALLKLCEPGMIDKARFLVKSASHIFEVDEFYGENEGLIVAEVELASETENFEKPKWLGQEVTGDPKYYNSQLSKNPYKSW</sequence>